<feature type="coiled-coil region" evidence="1">
    <location>
        <begin position="11"/>
        <end position="41"/>
    </location>
</feature>
<dbReference type="Gene3D" id="1.10.287.370">
    <property type="match status" value="1"/>
</dbReference>
<organism evidence="2 3">
    <name type="scientific">Rhodotorula toruloides</name>
    <name type="common">Yeast</name>
    <name type="synonym">Rhodosporidium toruloides</name>
    <dbReference type="NCBI Taxonomy" id="5286"/>
    <lineage>
        <taxon>Eukaryota</taxon>
        <taxon>Fungi</taxon>
        <taxon>Dikarya</taxon>
        <taxon>Basidiomycota</taxon>
        <taxon>Pucciniomycotina</taxon>
        <taxon>Microbotryomycetes</taxon>
        <taxon>Sporidiobolales</taxon>
        <taxon>Sporidiobolaceae</taxon>
        <taxon>Rhodotorula</taxon>
    </lineage>
</organism>
<reference evidence="2 3" key="1">
    <citation type="submission" date="2019-07" db="EMBL/GenBank/DDBJ databases">
        <title>Rhodotorula toruloides NBRC10032 genome sequencing.</title>
        <authorList>
            <person name="Shida Y."/>
            <person name="Takaku H."/>
            <person name="Ogasawara W."/>
            <person name="Mori K."/>
        </authorList>
    </citation>
    <scope>NUCLEOTIDE SEQUENCE [LARGE SCALE GENOMIC DNA]</scope>
    <source>
        <strain evidence="2 3">NBRC10032</strain>
    </source>
</reference>
<evidence type="ECO:0000313" key="3">
    <source>
        <dbReference type="Proteomes" id="UP000321518"/>
    </source>
</evidence>
<keyword evidence="1" id="KW-0175">Coiled coil</keyword>
<dbReference type="EMBL" id="BJWK01000006">
    <property type="protein sequence ID" value="GEM08855.1"/>
    <property type="molecule type" value="Genomic_DNA"/>
</dbReference>
<dbReference type="AlphaFoldDB" id="A0A511KG04"/>
<dbReference type="OrthoDB" id="433124at2759"/>
<evidence type="ECO:0000256" key="1">
    <source>
        <dbReference type="SAM" id="Coils"/>
    </source>
</evidence>
<accession>A0A511KG04</accession>
<protein>
    <submittedName>
        <fullName evidence="2">Prefoldin subunit</fullName>
    </submittedName>
</protein>
<gene>
    <name evidence="2" type="ORF">Rt10032_c06g2872</name>
</gene>
<comment type="caution">
    <text evidence="2">The sequence shown here is derived from an EMBL/GenBank/DDBJ whole genome shotgun (WGS) entry which is preliminary data.</text>
</comment>
<dbReference type="InterPro" id="IPR009053">
    <property type="entry name" value="Prefoldin"/>
</dbReference>
<dbReference type="Pfam" id="PF02996">
    <property type="entry name" value="Prefoldin"/>
    <property type="match status" value="1"/>
</dbReference>
<proteinExistence type="predicted"/>
<dbReference type="Proteomes" id="UP000321518">
    <property type="component" value="Unassembled WGS sequence"/>
</dbReference>
<name>A0A511KG04_RHOTO</name>
<sequence length="140" mass="15517">MNASLEQPQELRALEHRVDALRVLLDQLQDLSDRLHGLLEARKRGNGRMQVPVDIGMGFCAEGVVENTDRIIVAAGLDDLFFDLPVEQAQDFVRKRVVIVEKTLQGLEGLITRLKEDHAKLVKTLKSAFGGQTGQISTVS</sequence>
<evidence type="ECO:0000313" key="2">
    <source>
        <dbReference type="EMBL" id="GEM08855.1"/>
    </source>
</evidence>
<dbReference type="InterPro" id="IPR004127">
    <property type="entry name" value="Prefoldin_subunit_alpha"/>
</dbReference>
<dbReference type="SUPFAM" id="SSF46579">
    <property type="entry name" value="Prefoldin"/>
    <property type="match status" value="1"/>
</dbReference>